<dbReference type="EMBL" id="JWZX01000389">
    <property type="protein sequence ID" value="KOO53086.1"/>
    <property type="molecule type" value="Genomic_DNA"/>
</dbReference>
<feature type="region of interest" description="Disordered" evidence="1">
    <location>
        <begin position="242"/>
        <end position="321"/>
    </location>
</feature>
<keyword evidence="4" id="KW-1185">Reference proteome</keyword>
<feature type="compositionally biased region" description="Low complexity" evidence="1">
    <location>
        <begin position="250"/>
        <end position="273"/>
    </location>
</feature>
<dbReference type="Gene3D" id="1.10.20.120">
    <property type="match status" value="1"/>
</dbReference>
<proteinExistence type="predicted"/>
<evidence type="ECO:0000259" key="2">
    <source>
        <dbReference type="Pfam" id="PF09468"/>
    </source>
</evidence>
<gene>
    <name evidence="3" type="ORF">Ctob_016473</name>
</gene>
<dbReference type="GO" id="GO:0032299">
    <property type="term" value="C:ribonuclease H2 complex"/>
    <property type="evidence" value="ECO:0007669"/>
    <property type="project" value="InterPro"/>
</dbReference>
<dbReference type="OrthoDB" id="29098at2759"/>
<dbReference type="InterPro" id="IPR040456">
    <property type="entry name" value="RNase_H2_suB"/>
</dbReference>
<dbReference type="GO" id="GO:0005654">
    <property type="term" value="C:nucleoplasm"/>
    <property type="evidence" value="ECO:0007669"/>
    <property type="project" value="TreeGrafter"/>
</dbReference>
<evidence type="ECO:0000313" key="4">
    <source>
        <dbReference type="Proteomes" id="UP000037460"/>
    </source>
</evidence>
<accession>A0A0M0LQ17</accession>
<organism evidence="3 4">
    <name type="scientific">Chrysochromulina tobinii</name>
    <dbReference type="NCBI Taxonomy" id="1460289"/>
    <lineage>
        <taxon>Eukaryota</taxon>
        <taxon>Haptista</taxon>
        <taxon>Haptophyta</taxon>
        <taxon>Prymnesiophyceae</taxon>
        <taxon>Prymnesiales</taxon>
        <taxon>Chrysochromulinaceae</taxon>
        <taxon>Chrysochromulina</taxon>
    </lineage>
</organism>
<dbReference type="CDD" id="cd09270">
    <property type="entry name" value="RNase_H2-B"/>
    <property type="match status" value="1"/>
</dbReference>
<dbReference type="InterPro" id="IPR019024">
    <property type="entry name" value="RNase_H2_suB_wHTH"/>
</dbReference>
<comment type="caution">
    <text evidence="3">The sequence shown here is derived from an EMBL/GenBank/DDBJ whole genome shotgun (WGS) entry which is preliminary data.</text>
</comment>
<dbReference type="PANTHER" id="PTHR13383">
    <property type="entry name" value="RIBONUCLEASE H2 SUBUNIT B"/>
    <property type="match status" value="1"/>
</dbReference>
<dbReference type="PANTHER" id="PTHR13383:SF11">
    <property type="entry name" value="RIBONUCLEASE H2 SUBUNIT B"/>
    <property type="match status" value="1"/>
</dbReference>
<feature type="compositionally biased region" description="Low complexity" evidence="1">
    <location>
        <begin position="284"/>
        <end position="300"/>
    </location>
</feature>
<protein>
    <submittedName>
        <fullName evidence="3">Ribonuclease h2 subunit b-like protein</fullName>
    </submittedName>
</protein>
<evidence type="ECO:0000313" key="3">
    <source>
        <dbReference type="EMBL" id="KOO53086.1"/>
    </source>
</evidence>
<dbReference type="Proteomes" id="UP000037460">
    <property type="component" value="Unassembled WGS sequence"/>
</dbReference>
<reference evidence="4" key="1">
    <citation type="journal article" date="2015" name="PLoS Genet.">
        <title>Genome Sequence and Transcriptome Analyses of Chrysochromulina tobin: Metabolic Tools for Enhanced Algal Fitness in the Prominent Order Prymnesiales (Haptophyceae).</title>
        <authorList>
            <person name="Hovde B.T."/>
            <person name="Deodato C.R."/>
            <person name="Hunsperger H.M."/>
            <person name="Ryken S.A."/>
            <person name="Yost W."/>
            <person name="Jha R.K."/>
            <person name="Patterson J."/>
            <person name="Monnat R.J. Jr."/>
            <person name="Barlow S.B."/>
            <person name="Starkenburg S.R."/>
            <person name="Cattolico R.A."/>
        </authorList>
    </citation>
    <scope>NUCLEOTIDE SEQUENCE</scope>
    <source>
        <strain evidence="4">CCMP291</strain>
    </source>
</reference>
<evidence type="ECO:0000256" key="1">
    <source>
        <dbReference type="SAM" id="MobiDB-lite"/>
    </source>
</evidence>
<dbReference type="AlphaFoldDB" id="A0A0M0LQ17"/>
<dbReference type="Pfam" id="PF09468">
    <property type="entry name" value="RNase_H2-Ydr279"/>
    <property type="match status" value="1"/>
</dbReference>
<feature type="domain" description="Ribonuclease H2 subunit B wHTH" evidence="2">
    <location>
        <begin position="80"/>
        <end position="172"/>
    </location>
</feature>
<name>A0A0M0LQ17_9EUKA</name>
<sequence>MATSGATRLFLTPADLGGATLTRVAHPRTGHTISIMRAGDALLEIQKWSGGDKASWMLAGAERVLSEGVLFVATPIDPLFLLLPHLQGDVRYFRPLSDCLSGSADEAALELTALSLPSIGKRLRAVCDVKDDYDEPMVRLNEAKLLAWLRRKTDAVRAHLASDAQIAKLAKERHHGAIESQFEGGNVPFGAGAASHDADGPDQEWLEHAIALVAEYLAPALQTTLCNAMAVAEVRVASLRGDAKKEKAPAEPALQPSESWASQGSSSAASGASTNRDDRNENEAPAAKKPKIAPIAKAAKLGAQPLKKGQTMMTGFFAKPK</sequence>
<dbReference type="GO" id="GO:0006401">
    <property type="term" value="P:RNA catabolic process"/>
    <property type="evidence" value="ECO:0007669"/>
    <property type="project" value="TreeGrafter"/>
</dbReference>